<dbReference type="Gene3D" id="3.30.40.10">
    <property type="entry name" value="Zinc/RING finger domain, C3HC4 (zinc finger)"/>
    <property type="match status" value="1"/>
</dbReference>
<accession>M8CZM0</accession>
<dbReference type="AlphaFoldDB" id="M8CZM0"/>
<name>M8CZM0_AEGTA</name>
<dbReference type="Pfam" id="PF13639">
    <property type="entry name" value="zf-RING_2"/>
    <property type="match status" value="1"/>
</dbReference>
<dbReference type="InterPro" id="IPR013083">
    <property type="entry name" value="Znf_RING/FYVE/PHD"/>
</dbReference>
<evidence type="ECO:0000256" key="3">
    <source>
        <dbReference type="ARBA" id="ARBA00022833"/>
    </source>
</evidence>
<dbReference type="SMART" id="SM00184">
    <property type="entry name" value="RING"/>
    <property type="match status" value="1"/>
</dbReference>
<dbReference type="SUPFAM" id="SSF57850">
    <property type="entry name" value="RING/U-box"/>
    <property type="match status" value="1"/>
</dbReference>
<organism evidence="4">
    <name type="scientific">Aegilops tauschii</name>
    <name type="common">Tausch's goatgrass</name>
    <name type="synonym">Aegilops squarrosa</name>
    <dbReference type="NCBI Taxonomy" id="37682"/>
    <lineage>
        <taxon>Eukaryota</taxon>
        <taxon>Viridiplantae</taxon>
        <taxon>Streptophyta</taxon>
        <taxon>Embryophyta</taxon>
        <taxon>Tracheophyta</taxon>
        <taxon>Spermatophyta</taxon>
        <taxon>Magnoliopsida</taxon>
        <taxon>Liliopsida</taxon>
        <taxon>Poales</taxon>
        <taxon>Poaceae</taxon>
        <taxon>BOP clade</taxon>
        <taxon>Pooideae</taxon>
        <taxon>Triticodae</taxon>
        <taxon>Triticeae</taxon>
        <taxon>Triticinae</taxon>
        <taxon>Aegilops</taxon>
    </lineage>
</organism>
<dbReference type="GO" id="GO:0005634">
    <property type="term" value="C:nucleus"/>
    <property type="evidence" value="ECO:0007669"/>
    <property type="project" value="TreeGrafter"/>
</dbReference>
<evidence type="ECO:0000313" key="4">
    <source>
        <dbReference type="EnsemblPlants" id="EMT29331"/>
    </source>
</evidence>
<dbReference type="GO" id="GO:0008270">
    <property type="term" value="F:zinc ion binding"/>
    <property type="evidence" value="ECO:0007669"/>
    <property type="project" value="UniProtKB-KW"/>
</dbReference>
<dbReference type="GO" id="GO:0061630">
    <property type="term" value="F:ubiquitin protein ligase activity"/>
    <property type="evidence" value="ECO:0007669"/>
    <property type="project" value="TreeGrafter"/>
</dbReference>
<evidence type="ECO:0000256" key="2">
    <source>
        <dbReference type="ARBA" id="ARBA00022771"/>
    </source>
</evidence>
<keyword evidence="3" id="KW-0862">Zinc</keyword>
<dbReference type="GO" id="GO:0006511">
    <property type="term" value="P:ubiquitin-dependent protein catabolic process"/>
    <property type="evidence" value="ECO:0007669"/>
    <property type="project" value="TreeGrafter"/>
</dbReference>
<keyword evidence="1" id="KW-0479">Metal-binding</keyword>
<keyword evidence="2" id="KW-0863">Zinc-finger</keyword>
<evidence type="ECO:0000256" key="1">
    <source>
        <dbReference type="ARBA" id="ARBA00022723"/>
    </source>
</evidence>
<reference evidence="4" key="1">
    <citation type="submission" date="2015-06" db="UniProtKB">
        <authorList>
            <consortium name="EnsemblPlants"/>
        </authorList>
    </citation>
    <scope>IDENTIFICATION</scope>
</reference>
<proteinExistence type="predicted"/>
<dbReference type="PANTHER" id="PTHR45931:SF23">
    <property type="entry name" value="OS12G0134500 PROTEIN"/>
    <property type="match status" value="1"/>
</dbReference>
<dbReference type="PROSITE" id="PS50089">
    <property type="entry name" value="ZF_RING_2"/>
    <property type="match status" value="1"/>
</dbReference>
<dbReference type="InterPro" id="IPR001841">
    <property type="entry name" value="Znf_RING"/>
</dbReference>
<protein>
    <submittedName>
        <fullName evidence="4">Uncharacterized protein</fullName>
    </submittedName>
</protein>
<dbReference type="EnsemblPlants" id="EMT29331">
    <property type="protein sequence ID" value="EMT29331"/>
    <property type="gene ID" value="F775_42317"/>
</dbReference>
<dbReference type="InterPro" id="IPR051834">
    <property type="entry name" value="RING_finger_E3_ligase"/>
</dbReference>
<sequence length="97" mass="11177">MADYPSTVPASTRAIQGLRVPEVGKTRELDCAVCLEDFQDGDELRTMPCSHSFHRCCIFRWLEISRVCPYCRFPLYCRFTLPSVDEQQVLDLDLADE</sequence>
<dbReference type="PANTHER" id="PTHR45931">
    <property type="entry name" value="SI:CH211-59O9.10"/>
    <property type="match status" value="1"/>
</dbReference>